<name>A0A453DWH4_AEGTS</name>
<dbReference type="Proteomes" id="UP000015105">
    <property type="component" value="Chromosome 3D"/>
</dbReference>
<reference evidence="2" key="2">
    <citation type="journal article" date="2017" name="Nat. Plants">
        <title>The Aegilops tauschii genome reveals multiple impacts of transposons.</title>
        <authorList>
            <person name="Zhao G."/>
            <person name="Zou C."/>
            <person name="Li K."/>
            <person name="Wang K."/>
            <person name="Li T."/>
            <person name="Gao L."/>
            <person name="Zhang X."/>
            <person name="Wang H."/>
            <person name="Yang Z."/>
            <person name="Liu X."/>
            <person name="Jiang W."/>
            <person name="Mao L."/>
            <person name="Kong X."/>
            <person name="Jiao Y."/>
            <person name="Jia J."/>
        </authorList>
    </citation>
    <scope>NUCLEOTIDE SEQUENCE [LARGE SCALE GENOMIC DNA]</scope>
    <source>
        <strain evidence="2">cv. AL8/78</strain>
    </source>
</reference>
<reference evidence="1" key="5">
    <citation type="journal article" date="2021" name="G3 (Bethesda)">
        <title>Aegilops tauschii genome assembly Aet v5.0 features greater sequence contiguity and improved annotation.</title>
        <authorList>
            <person name="Wang L."/>
            <person name="Zhu T."/>
            <person name="Rodriguez J.C."/>
            <person name="Deal K.R."/>
            <person name="Dubcovsky J."/>
            <person name="McGuire P.E."/>
            <person name="Lux T."/>
            <person name="Spannagl M."/>
            <person name="Mayer K.F.X."/>
            <person name="Baldrich P."/>
            <person name="Meyers B.C."/>
            <person name="Huo N."/>
            <person name="Gu Y.Q."/>
            <person name="Zhou H."/>
            <person name="Devos K.M."/>
            <person name="Bennetzen J.L."/>
            <person name="Unver T."/>
            <person name="Budak H."/>
            <person name="Gulick P.J."/>
            <person name="Galiba G."/>
            <person name="Kalapos B."/>
            <person name="Nelson D.R."/>
            <person name="Li P."/>
            <person name="You F.M."/>
            <person name="Luo M.C."/>
            <person name="Dvorak J."/>
        </authorList>
    </citation>
    <scope>NUCLEOTIDE SEQUENCE [LARGE SCALE GENOMIC DNA]</scope>
    <source>
        <strain evidence="1">cv. AL8/78</strain>
    </source>
</reference>
<reference evidence="1" key="4">
    <citation type="submission" date="2019-03" db="UniProtKB">
        <authorList>
            <consortium name="EnsemblPlants"/>
        </authorList>
    </citation>
    <scope>IDENTIFICATION</scope>
</reference>
<proteinExistence type="predicted"/>
<organism evidence="1 2">
    <name type="scientific">Aegilops tauschii subsp. strangulata</name>
    <name type="common">Goatgrass</name>
    <dbReference type="NCBI Taxonomy" id="200361"/>
    <lineage>
        <taxon>Eukaryota</taxon>
        <taxon>Viridiplantae</taxon>
        <taxon>Streptophyta</taxon>
        <taxon>Embryophyta</taxon>
        <taxon>Tracheophyta</taxon>
        <taxon>Spermatophyta</taxon>
        <taxon>Magnoliopsida</taxon>
        <taxon>Liliopsida</taxon>
        <taxon>Poales</taxon>
        <taxon>Poaceae</taxon>
        <taxon>BOP clade</taxon>
        <taxon>Pooideae</taxon>
        <taxon>Triticodae</taxon>
        <taxon>Triticeae</taxon>
        <taxon>Triticinae</taxon>
        <taxon>Aegilops</taxon>
    </lineage>
</organism>
<reference evidence="1" key="3">
    <citation type="journal article" date="2017" name="Nature">
        <title>Genome sequence of the progenitor of the wheat D genome Aegilops tauschii.</title>
        <authorList>
            <person name="Luo M.C."/>
            <person name="Gu Y.Q."/>
            <person name="Puiu D."/>
            <person name="Wang H."/>
            <person name="Twardziok S.O."/>
            <person name="Deal K.R."/>
            <person name="Huo N."/>
            <person name="Zhu T."/>
            <person name="Wang L."/>
            <person name="Wang Y."/>
            <person name="McGuire P.E."/>
            <person name="Liu S."/>
            <person name="Long H."/>
            <person name="Ramasamy R.K."/>
            <person name="Rodriguez J.C."/>
            <person name="Van S.L."/>
            <person name="Yuan L."/>
            <person name="Wang Z."/>
            <person name="Xia Z."/>
            <person name="Xiao L."/>
            <person name="Anderson O.D."/>
            <person name="Ouyang S."/>
            <person name="Liang Y."/>
            <person name="Zimin A.V."/>
            <person name="Pertea G."/>
            <person name="Qi P."/>
            <person name="Bennetzen J.L."/>
            <person name="Dai X."/>
            <person name="Dawson M.W."/>
            <person name="Muller H.G."/>
            <person name="Kugler K."/>
            <person name="Rivarola-Duarte L."/>
            <person name="Spannagl M."/>
            <person name="Mayer K.F.X."/>
            <person name="Lu F.H."/>
            <person name="Bevan M.W."/>
            <person name="Leroy P."/>
            <person name="Li P."/>
            <person name="You F.M."/>
            <person name="Sun Q."/>
            <person name="Liu Z."/>
            <person name="Lyons E."/>
            <person name="Wicker T."/>
            <person name="Salzberg S.L."/>
            <person name="Devos K.M."/>
            <person name="Dvorak J."/>
        </authorList>
    </citation>
    <scope>NUCLEOTIDE SEQUENCE [LARGE SCALE GENOMIC DNA]</scope>
    <source>
        <strain evidence="1">cv. AL8/78</strain>
    </source>
</reference>
<evidence type="ECO:0000313" key="1">
    <source>
        <dbReference type="EnsemblPlants" id="AET3Gv20131000.6"/>
    </source>
</evidence>
<reference evidence="2" key="1">
    <citation type="journal article" date="2014" name="Science">
        <title>Ancient hybridizations among the ancestral genomes of bread wheat.</title>
        <authorList>
            <consortium name="International Wheat Genome Sequencing Consortium,"/>
            <person name="Marcussen T."/>
            <person name="Sandve S.R."/>
            <person name="Heier L."/>
            <person name="Spannagl M."/>
            <person name="Pfeifer M."/>
            <person name="Jakobsen K.S."/>
            <person name="Wulff B.B."/>
            <person name="Steuernagel B."/>
            <person name="Mayer K.F."/>
            <person name="Olsen O.A."/>
        </authorList>
    </citation>
    <scope>NUCLEOTIDE SEQUENCE [LARGE SCALE GENOMIC DNA]</scope>
    <source>
        <strain evidence="2">cv. AL8/78</strain>
    </source>
</reference>
<dbReference type="AlphaFoldDB" id="A0A453DWH4"/>
<sequence>MGEKSISKYVERYPVSELYTRHNGDTVLVCTKEGLQLLAGFIDIILNAHMSGKSWAGTFSSEHLRLTGNRCRISLAPTFTGSFGNLLLDLSTLGRVLIDHYKFDSQKPEASVKKKKKRPEAYVHQLHATLTDPPVSANSSPIDMKKFIKFLGKHLARKSSREKKLLFRDLFQILKALGAVEKASLDATVAKINITLKDWRTLADKDPLLRETLYYHQFKPNNTVCRYGPGPDELFRFLRNFLEHGGDRHV</sequence>
<evidence type="ECO:0000313" key="2">
    <source>
        <dbReference type="Proteomes" id="UP000015105"/>
    </source>
</evidence>
<keyword evidence="2" id="KW-1185">Reference proteome</keyword>
<accession>A0A453DWH4</accession>
<dbReference type="EnsemblPlants" id="AET3Gv20131000.6">
    <property type="protein sequence ID" value="AET3Gv20131000.6"/>
    <property type="gene ID" value="AET3Gv20131000"/>
</dbReference>
<dbReference type="Gramene" id="AET3Gv20131000.6">
    <property type="protein sequence ID" value="AET3Gv20131000.6"/>
    <property type="gene ID" value="AET3Gv20131000"/>
</dbReference>
<dbReference type="PANTHER" id="PTHR35161:SF19">
    <property type="entry name" value="OS02G0113400 PROTEIN"/>
    <property type="match status" value="1"/>
</dbReference>
<protein>
    <submittedName>
        <fullName evidence="1">Uncharacterized protein</fullName>
    </submittedName>
</protein>
<dbReference type="PANTHER" id="PTHR35161">
    <property type="entry name" value="OS02G0303100 PROTEIN"/>
    <property type="match status" value="1"/>
</dbReference>